<keyword evidence="1" id="KW-0472">Membrane</keyword>
<evidence type="ECO:0000313" key="2">
    <source>
        <dbReference type="Ensembl" id="ENSACIP00000018204.1"/>
    </source>
</evidence>
<sequence length="89" mass="10247">MEQRKRQSERRVYLVGCVAAVLLWSVASAQLRYSIPEEVNEGTVVGNIFPMHFIFKHIIITVLKATAILLKVQCKKKEKKKKKSTKKMC</sequence>
<accession>A0A3Q0S045</accession>
<reference evidence="2" key="2">
    <citation type="submission" date="2025-09" db="UniProtKB">
        <authorList>
            <consortium name="Ensembl"/>
        </authorList>
    </citation>
    <scope>IDENTIFICATION</scope>
</reference>
<dbReference type="Ensembl" id="ENSACIT00000018693.1">
    <property type="protein sequence ID" value="ENSACIP00000018204.1"/>
    <property type="gene ID" value="ENSACIG00000014208.1"/>
</dbReference>
<keyword evidence="3" id="KW-1185">Reference proteome</keyword>
<evidence type="ECO:0008006" key="4">
    <source>
        <dbReference type="Google" id="ProtNLM"/>
    </source>
</evidence>
<dbReference type="Gene3D" id="2.60.40.60">
    <property type="entry name" value="Cadherins"/>
    <property type="match status" value="1"/>
</dbReference>
<dbReference type="AlphaFoldDB" id="A0A3Q0S045"/>
<organism evidence="2 3">
    <name type="scientific">Amphilophus citrinellus</name>
    <name type="common">Midas cichlid</name>
    <name type="synonym">Cichlasoma citrinellum</name>
    <dbReference type="NCBI Taxonomy" id="61819"/>
    <lineage>
        <taxon>Eukaryota</taxon>
        <taxon>Metazoa</taxon>
        <taxon>Chordata</taxon>
        <taxon>Craniata</taxon>
        <taxon>Vertebrata</taxon>
        <taxon>Euteleostomi</taxon>
        <taxon>Actinopterygii</taxon>
        <taxon>Neopterygii</taxon>
        <taxon>Teleostei</taxon>
        <taxon>Neoteleostei</taxon>
        <taxon>Acanthomorphata</taxon>
        <taxon>Ovalentaria</taxon>
        <taxon>Cichlomorphae</taxon>
        <taxon>Cichliformes</taxon>
        <taxon>Cichlidae</taxon>
        <taxon>New World cichlids</taxon>
        <taxon>Cichlasomatinae</taxon>
        <taxon>Heroini</taxon>
        <taxon>Amphilophus</taxon>
    </lineage>
</organism>
<dbReference type="Proteomes" id="UP000261340">
    <property type="component" value="Unplaced"/>
</dbReference>
<keyword evidence="1" id="KW-1133">Transmembrane helix</keyword>
<dbReference type="STRING" id="61819.ENSACIP00000018204"/>
<protein>
    <recommendedName>
        <fullName evidence="4">Cadherin N-terminal domain-containing protein</fullName>
    </recommendedName>
</protein>
<name>A0A3Q0S045_AMPCI</name>
<evidence type="ECO:0000313" key="3">
    <source>
        <dbReference type="Proteomes" id="UP000261340"/>
    </source>
</evidence>
<proteinExistence type="predicted"/>
<feature type="transmembrane region" description="Helical" evidence="1">
    <location>
        <begin position="53"/>
        <end position="72"/>
    </location>
</feature>
<reference evidence="2" key="1">
    <citation type="submission" date="2025-08" db="UniProtKB">
        <authorList>
            <consortium name="Ensembl"/>
        </authorList>
    </citation>
    <scope>IDENTIFICATION</scope>
</reference>
<evidence type="ECO:0000256" key="1">
    <source>
        <dbReference type="SAM" id="Phobius"/>
    </source>
</evidence>
<feature type="transmembrane region" description="Helical" evidence="1">
    <location>
        <begin position="12"/>
        <end position="33"/>
    </location>
</feature>
<keyword evidence="1" id="KW-0812">Transmembrane</keyword>